<evidence type="ECO:0000313" key="10">
    <source>
        <dbReference type="EMBL" id="PNF30223.1"/>
    </source>
</evidence>
<evidence type="ECO:0000256" key="2">
    <source>
        <dbReference type="ARBA" id="ARBA00022833"/>
    </source>
</evidence>
<organism evidence="10 11">
    <name type="scientific">Cryptotermes secundus</name>
    <dbReference type="NCBI Taxonomy" id="105785"/>
    <lineage>
        <taxon>Eukaryota</taxon>
        <taxon>Metazoa</taxon>
        <taxon>Ecdysozoa</taxon>
        <taxon>Arthropoda</taxon>
        <taxon>Hexapoda</taxon>
        <taxon>Insecta</taxon>
        <taxon>Pterygota</taxon>
        <taxon>Neoptera</taxon>
        <taxon>Polyneoptera</taxon>
        <taxon>Dictyoptera</taxon>
        <taxon>Blattodea</taxon>
        <taxon>Blattoidea</taxon>
        <taxon>Termitoidae</taxon>
        <taxon>Kalotermitidae</taxon>
        <taxon>Cryptotermitinae</taxon>
        <taxon>Cryptotermes</taxon>
    </lineage>
</organism>
<feature type="domain" description="LIM zinc-binding" evidence="7">
    <location>
        <begin position="2"/>
        <end position="63"/>
    </location>
</feature>
<feature type="region of interest" description="Disordered" evidence="6">
    <location>
        <begin position="405"/>
        <end position="426"/>
    </location>
</feature>
<dbReference type="OrthoDB" id="9976881at2759"/>
<dbReference type="PROSITE" id="PS00478">
    <property type="entry name" value="LIM_DOMAIN_1"/>
    <property type="match status" value="1"/>
</dbReference>
<sequence>MWKCHKCGKPVYFAERKQSLGYDWHPECLRCEECGKRLNPGQHAEHKGVPYCHVPCYGALFGPQLFGHGTRVESHTSFGKVENRSGGPNMPRSHLESKLKVFNQFYDGKSGEIRSREVNGRLVLEGALRIHWGVLGVIHLKEDDDQRTVVTIRKRNSCRSGIFNGVDFEVSNVNCLNVADNDTEVDTDCEGVTCSNETCDSETSSATSTENKLKSLTLPHKLDIKQINWDELDDLLQVERKVEEADKLYQTMPVALPSVTNQSSFDQFEGHEHILSTESSLYATDSVLSEDSDNIKSDDCNLQFDNSPVSVADERQNISLKDSWIVESDDRFCPNISEPSYGYWEKNLNRSLSGPDCLQRHQERSSAIEDTNLKPVHYSDEYEDQLERALNEIGDGNGVEEVVRRPTKTGSTAIKRRPGKRHSRTKLKRRCSINGHFYNRETSFFTPPHGSQMSVWITSLVNTQEVINLLLEKYKVDSKPINFALFIIRDNGEQRRLRDDEYPLLVRVMLGPHEDVAKLFLMDRQNTEEISNEVAQFLNLSIAECRAILERYQEEEEREAKRVKAKFRELRKRVKQRMEELKVRL</sequence>
<keyword evidence="11" id="KW-1185">Reference proteome</keyword>
<reference evidence="10 11" key="1">
    <citation type="submission" date="2017-12" db="EMBL/GenBank/DDBJ databases">
        <title>Hemimetabolous genomes reveal molecular basis of termite eusociality.</title>
        <authorList>
            <person name="Harrison M.C."/>
            <person name="Jongepier E."/>
            <person name="Robertson H.M."/>
            <person name="Arning N."/>
            <person name="Bitard-Feildel T."/>
            <person name="Chao H."/>
            <person name="Childers C.P."/>
            <person name="Dinh H."/>
            <person name="Doddapaneni H."/>
            <person name="Dugan S."/>
            <person name="Gowin J."/>
            <person name="Greiner C."/>
            <person name="Han Y."/>
            <person name="Hu H."/>
            <person name="Hughes D.S.T."/>
            <person name="Huylmans A.-K."/>
            <person name="Kemena C."/>
            <person name="Kremer L.P.M."/>
            <person name="Lee S.L."/>
            <person name="Lopez-Ezquerra A."/>
            <person name="Mallet L."/>
            <person name="Monroy-Kuhn J.M."/>
            <person name="Moser A."/>
            <person name="Murali S.C."/>
            <person name="Muzny D.M."/>
            <person name="Otani S."/>
            <person name="Piulachs M.-D."/>
            <person name="Poelchau M."/>
            <person name="Qu J."/>
            <person name="Schaub F."/>
            <person name="Wada-Katsumata A."/>
            <person name="Worley K.C."/>
            <person name="Xie Q."/>
            <person name="Ylla G."/>
            <person name="Poulsen M."/>
            <person name="Gibbs R.A."/>
            <person name="Schal C."/>
            <person name="Richards S."/>
            <person name="Belles X."/>
            <person name="Korb J."/>
            <person name="Bornberg-Bauer E."/>
        </authorList>
    </citation>
    <scope>NUCLEOTIDE SEQUENCE [LARGE SCALE GENOMIC DNA]</scope>
    <source>
        <tissue evidence="10">Whole body</tissue>
    </source>
</reference>
<dbReference type="Gene3D" id="2.10.110.10">
    <property type="entry name" value="Cysteine Rich Protein"/>
    <property type="match status" value="1"/>
</dbReference>
<dbReference type="FunFam" id="3.10.20.90:FF:000278">
    <property type="entry name" value="serine-rich adhesin for platelets"/>
    <property type="match status" value="1"/>
</dbReference>
<dbReference type="PROSITE" id="PS50200">
    <property type="entry name" value="RA"/>
    <property type="match status" value="1"/>
</dbReference>
<dbReference type="GO" id="GO:0007165">
    <property type="term" value="P:signal transduction"/>
    <property type="evidence" value="ECO:0007669"/>
    <property type="project" value="InterPro"/>
</dbReference>
<evidence type="ECO:0000256" key="5">
    <source>
        <dbReference type="SAM" id="Coils"/>
    </source>
</evidence>
<evidence type="ECO:0000256" key="1">
    <source>
        <dbReference type="ARBA" id="ARBA00022723"/>
    </source>
</evidence>
<evidence type="ECO:0000256" key="6">
    <source>
        <dbReference type="SAM" id="MobiDB-lite"/>
    </source>
</evidence>
<dbReference type="InParanoid" id="A0A2J7QNV5"/>
<feature type="domain" description="Ras-associating" evidence="8">
    <location>
        <begin position="434"/>
        <end position="526"/>
    </location>
</feature>
<dbReference type="InterPro" id="IPR033614">
    <property type="entry name" value="RASSF1-6"/>
</dbReference>
<dbReference type="FunFam" id="2.10.110.10:FF:000104">
    <property type="entry name" value="Ras association domain-containing protein 2"/>
    <property type="match status" value="1"/>
</dbReference>
<evidence type="ECO:0000259" key="8">
    <source>
        <dbReference type="PROSITE" id="PS50200"/>
    </source>
</evidence>
<keyword evidence="5" id="KW-0175">Coiled coil</keyword>
<dbReference type="Pfam" id="PF00412">
    <property type="entry name" value="LIM"/>
    <property type="match status" value="1"/>
</dbReference>
<dbReference type="SUPFAM" id="SSF57716">
    <property type="entry name" value="Glucocorticoid receptor-like (DNA-binding domain)"/>
    <property type="match status" value="2"/>
</dbReference>
<feature type="compositionally biased region" description="Basic residues" evidence="6">
    <location>
        <begin position="414"/>
        <end position="426"/>
    </location>
</feature>
<gene>
    <name evidence="10" type="ORF">B7P43_G02541</name>
</gene>
<keyword evidence="3 4" id="KW-0440">LIM domain</keyword>
<dbReference type="Gene3D" id="3.10.20.90">
    <property type="entry name" value="Phosphatidylinositol 3-kinase Catalytic Subunit, Chain A, domain 1"/>
    <property type="match status" value="1"/>
</dbReference>
<dbReference type="PANTHER" id="PTHR22738">
    <property type="entry name" value="RASSF"/>
    <property type="match status" value="1"/>
</dbReference>
<dbReference type="PROSITE" id="PS50951">
    <property type="entry name" value="SARAH"/>
    <property type="match status" value="1"/>
</dbReference>
<dbReference type="PROSITE" id="PS50023">
    <property type="entry name" value="LIM_DOMAIN_2"/>
    <property type="match status" value="1"/>
</dbReference>
<dbReference type="Pfam" id="PF00788">
    <property type="entry name" value="RA"/>
    <property type="match status" value="1"/>
</dbReference>
<dbReference type="InterPro" id="IPR029071">
    <property type="entry name" value="Ubiquitin-like_domsf"/>
</dbReference>
<evidence type="ECO:0000313" key="11">
    <source>
        <dbReference type="Proteomes" id="UP000235965"/>
    </source>
</evidence>
<dbReference type="CDD" id="cd01784">
    <property type="entry name" value="RA_RASSF2_like"/>
    <property type="match status" value="1"/>
</dbReference>
<evidence type="ECO:0000259" key="7">
    <source>
        <dbReference type="PROSITE" id="PS50023"/>
    </source>
</evidence>
<accession>A0A2J7QNV5</accession>
<dbReference type="InterPro" id="IPR000159">
    <property type="entry name" value="RA_dom"/>
</dbReference>
<dbReference type="CDD" id="cd21886">
    <property type="entry name" value="SARAH_RASSF2-like"/>
    <property type="match status" value="1"/>
</dbReference>
<feature type="domain" description="SARAH" evidence="9">
    <location>
        <begin position="534"/>
        <end position="581"/>
    </location>
</feature>
<keyword evidence="2 4" id="KW-0862">Zinc</keyword>
<dbReference type="STRING" id="105785.A0A2J7QNV5"/>
<dbReference type="GO" id="GO:0046872">
    <property type="term" value="F:metal ion binding"/>
    <property type="evidence" value="ECO:0007669"/>
    <property type="project" value="UniProtKB-KW"/>
</dbReference>
<feature type="coiled-coil region" evidence="5">
    <location>
        <begin position="535"/>
        <end position="584"/>
    </location>
</feature>
<proteinExistence type="predicted"/>
<dbReference type="CDD" id="cd09401">
    <property type="entry name" value="LIM_TLP_like"/>
    <property type="match status" value="1"/>
</dbReference>
<protein>
    <recommendedName>
        <fullName evidence="12">Ras association domain-containing protein 2</fullName>
    </recommendedName>
</protein>
<evidence type="ECO:0008006" key="12">
    <source>
        <dbReference type="Google" id="ProtNLM"/>
    </source>
</evidence>
<dbReference type="EMBL" id="NEVH01012563">
    <property type="protein sequence ID" value="PNF30223.1"/>
    <property type="molecule type" value="Genomic_DNA"/>
</dbReference>
<dbReference type="PANTHER" id="PTHR22738:SF15">
    <property type="entry name" value="LD40758P"/>
    <property type="match status" value="1"/>
</dbReference>
<dbReference type="SMART" id="SM00132">
    <property type="entry name" value="LIM"/>
    <property type="match status" value="1"/>
</dbReference>
<dbReference type="SUPFAM" id="SSF54236">
    <property type="entry name" value="Ubiquitin-like"/>
    <property type="match status" value="1"/>
</dbReference>
<name>A0A2J7QNV5_9NEOP</name>
<evidence type="ECO:0000256" key="3">
    <source>
        <dbReference type="ARBA" id="ARBA00023038"/>
    </source>
</evidence>
<dbReference type="InterPro" id="IPR001781">
    <property type="entry name" value="Znf_LIM"/>
</dbReference>
<dbReference type="Proteomes" id="UP000235965">
    <property type="component" value="Unassembled WGS sequence"/>
</dbReference>
<dbReference type="FunCoup" id="A0A2J7QNV5">
    <property type="interactions" value="522"/>
</dbReference>
<comment type="caution">
    <text evidence="10">The sequence shown here is derived from an EMBL/GenBank/DDBJ whole genome shotgun (WGS) entry which is preliminary data.</text>
</comment>
<dbReference type="SMART" id="SM00314">
    <property type="entry name" value="RA"/>
    <property type="match status" value="1"/>
</dbReference>
<evidence type="ECO:0000259" key="9">
    <source>
        <dbReference type="PROSITE" id="PS50951"/>
    </source>
</evidence>
<dbReference type="InterPro" id="IPR011524">
    <property type="entry name" value="SARAH_dom"/>
</dbReference>
<keyword evidence="1 4" id="KW-0479">Metal-binding</keyword>
<evidence type="ECO:0000256" key="4">
    <source>
        <dbReference type="PROSITE-ProRule" id="PRU00125"/>
    </source>
</evidence>
<dbReference type="AlphaFoldDB" id="A0A2J7QNV5"/>